<feature type="binding site" evidence="6">
    <location>
        <begin position="910"/>
        <end position="917"/>
    </location>
    <ligand>
        <name>ATP</name>
        <dbReference type="ChEBI" id="CHEBI:30616"/>
    </ligand>
</feature>
<dbReference type="Gene3D" id="3.40.850.10">
    <property type="entry name" value="Kinesin motor domain"/>
    <property type="match status" value="1"/>
</dbReference>
<evidence type="ECO:0000313" key="11">
    <source>
        <dbReference type="Proteomes" id="UP001446871"/>
    </source>
</evidence>
<reference evidence="10 11" key="1">
    <citation type="submission" date="2023-01" db="EMBL/GenBank/DDBJ databases">
        <title>Analysis of 21 Apiospora genomes using comparative genomics revels a genus with tremendous synthesis potential of carbohydrate active enzymes and secondary metabolites.</title>
        <authorList>
            <person name="Sorensen T."/>
        </authorList>
    </citation>
    <scope>NUCLEOTIDE SEQUENCE [LARGE SCALE GENOMIC DNA]</scope>
    <source>
        <strain evidence="10 11">CBS 83171</strain>
    </source>
</reference>
<sequence length="1172" mass="130794">MANVEMENGFNSSKPSGLRPPQTKLPQLSSSTAQGLHEISESQSNTRMGPSANATSGVKRGLPPPGTDPTPPADGFSPGRLSAYRSRLLTSIAFAVMQPEPKRKTLAEKASEFPGSHRSQIAAPTPARSFVKGTALKDIAPDNHGKAIQQHRHEDGRPRTFETVLPDIISNNYDFWLGPLLLELVCLTCALCFLRLRQFVSRFWRSITEEWRVILRLVFSRLLNSGNVSAPSQPASRPGSPSTSLELSSQAVTQPQDHSGFRRTFFRIPNRIKSFNIFVSWLNKEELGGRGVSLQLNANYSDHHPRIFQDDFRDVDCSYASSVGPGARPPSRSQTSYSHGRTGSVRSTSSRTARPVTSMGVREEPQQNSNNNNNKNGTKIPRRLAKAKSCSNLPISKKRKGVPAAYATPLPAAREASICEQMASLSIGGRGSDALAPHAADQVNPGSKTPPPSSLLMPPPNFTTPQRAIDPEEPPSAGLGVKEDPVVPKTPTIEQFEQRTRLFESAYQSVRKARMAASNSPIKQSPSFLSKYSNTTNFVAWDVDERLGTFESEFKAMKEIINHSIVGQKTLEEDVATFRLKATELESLKSDLESKKTEMQSELDKAERRIFILERDLEDEKRARRNDAEDLKREHRNELDNRIRDFNREKDDLERESRKRLQALRDEMAADFARQLSEAHKVSEDLEKLLDEEKQSARLRVEESGKDLEAQLVQFEVTKKELQRAKVIQDDMNAQLIRKEARITDLENQVSAGQTALIHLKGDEQKQLENFRLMADEKQAALDEALAAKREAQETKAKLRVEETRRRKLFEQLQTMKGNIRVMCRIRPGRNETECAQIETEVGDYDDHIGKMTLMVPTKNYLQEVVLEPKPYDFERVFIPDEGNKKVFDEISQLVQSALDGQKVCIFCYGQTGSGKTYTMSSGQDSIIPSATSMIYQATEELKDAGWRYRMTGSFTEVYNEKLFDLLGSDGTRNQVELRQDPTSRKYFVTSQETELDSPDAVQHMLETAMKNRTVAATKMNRESSRSHSVFTLKLTGTNVDGTVSEGVLNLIDLAGSERVKESQVEGDNFKEATSINKSLSTLSQVMTALADNASHIPYRNSTLTRMLESCLGGSCKTLMFVMISPLRDDIKETVSSLDFATTVSKAKPGQQGTLKAVKTGRSGTVAKKTVR</sequence>
<dbReference type="EMBL" id="JAQQWM010000009">
    <property type="protein sequence ID" value="KAK8045823.1"/>
    <property type="molecule type" value="Genomic_DNA"/>
</dbReference>
<feature type="compositionally biased region" description="Pro residues" evidence="8">
    <location>
        <begin position="62"/>
        <end position="72"/>
    </location>
</feature>
<comment type="similarity">
    <text evidence="1">Belongs to the TRAFAC class myosin-kinesin ATPase superfamily. Kinesin family. KIN-14 subfamily.</text>
</comment>
<dbReference type="PROSITE" id="PS00411">
    <property type="entry name" value="KINESIN_MOTOR_1"/>
    <property type="match status" value="1"/>
</dbReference>
<organism evidence="10 11">
    <name type="scientific">Apiospora saccharicola</name>
    <dbReference type="NCBI Taxonomy" id="335842"/>
    <lineage>
        <taxon>Eukaryota</taxon>
        <taxon>Fungi</taxon>
        <taxon>Dikarya</taxon>
        <taxon>Ascomycota</taxon>
        <taxon>Pezizomycotina</taxon>
        <taxon>Sordariomycetes</taxon>
        <taxon>Xylariomycetidae</taxon>
        <taxon>Amphisphaeriales</taxon>
        <taxon>Apiosporaceae</taxon>
        <taxon>Apiospora</taxon>
    </lineage>
</organism>
<protein>
    <submittedName>
        <fullName evidence="10">Kinesin family member C1</fullName>
    </submittedName>
</protein>
<feature type="region of interest" description="Disordered" evidence="8">
    <location>
        <begin position="319"/>
        <end position="401"/>
    </location>
</feature>
<dbReference type="SMART" id="SM00129">
    <property type="entry name" value="KISc"/>
    <property type="match status" value="1"/>
</dbReference>
<evidence type="ECO:0000259" key="9">
    <source>
        <dbReference type="PROSITE" id="PS50067"/>
    </source>
</evidence>
<feature type="region of interest" description="Disordered" evidence="8">
    <location>
        <begin position="433"/>
        <end position="486"/>
    </location>
</feature>
<keyword evidence="3 6" id="KW-0547">Nucleotide-binding</keyword>
<dbReference type="PRINTS" id="PR00380">
    <property type="entry name" value="KINESINHEAVY"/>
</dbReference>
<accession>A0ABR1TGQ7</accession>
<feature type="compositionally biased region" description="Low complexity" evidence="8">
    <location>
        <begin position="338"/>
        <end position="358"/>
    </location>
</feature>
<dbReference type="SUPFAM" id="SSF52540">
    <property type="entry name" value="P-loop containing nucleoside triphosphate hydrolases"/>
    <property type="match status" value="1"/>
</dbReference>
<feature type="region of interest" description="Disordered" evidence="8">
    <location>
        <begin position="1"/>
        <end position="80"/>
    </location>
</feature>
<feature type="compositionally biased region" description="Pro residues" evidence="8">
    <location>
        <begin position="448"/>
        <end position="462"/>
    </location>
</feature>
<dbReference type="InterPro" id="IPR019821">
    <property type="entry name" value="Kinesin_motor_CS"/>
</dbReference>
<dbReference type="PANTHER" id="PTHR47972">
    <property type="entry name" value="KINESIN-LIKE PROTEIN KLP-3"/>
    <property type="match status" value="1"/>
</dbReference>
<evidence type="ECO:0000256" key="7">
    <source>
        <dbReference type="SAM" id="Coils"/>
    </source>
</evidence>
<dbReference type="Proteomes" id="UP001446871">
    <property type="component" value="Unassembled WGS sequence"/>
</dbReference>
<keyword evidence="2" id="KW-0493">Microtubule</keyword>
<evidence type="ECO:0000256" key="6">
    <source>
        <dbReference type="PROSITE-ProRule" id="PRU00283"/>
    </source>
</evidence>
<evidence type="ECO:0000256" key="2">
    <source>
        <dbReference type="ARBA" id="ARBA00022701"/>
    </source>
</evidence>
<evidence type="ECO:0000256" key="1">
    <source>
        <dbReference type="ARBA" id="ARBA00010899"/>
    </source>
</evidence>
<feature type="compositionally biased region" description="Polar residues" evidence="8">
    <location>
        <begin position="24"/>
        <end position="34"/>
    </location>
</feature>
<dbReference type="PANTHER" id="PTHR47972:SF45">
    <property type="entry name" value="PROTEIN CLARET SEGREGATIONAL"/>
    <property type="match status" value="1"/>
</dbReference>
<evidence type="ECO:0000313" key="10">
    <source>
        <dbReference type="EMBL" id="KAK8045823.1"/>
    </source>
</evidence>
<keyword evidence="4 6" id="KW-0067">ATP-binding</keyword>
<dbReference type="InterPro" id="IPR027417">
    <property type="entry name" value="P-loop_NTPase"/>
</dbReference>
<dbReference type="InterPro" id="IPR001752">
    <property type="entry name" value="Kinesin_motor_dom"/>
</dbReference>
<evidence type="ECO:0000256" key="3">
    <source>
        <dbReference type="ARBA" id="ARBA00022741"/>
    </source>
</evidence>
<gene>
    <name evidence="10" type="ORF">PG996_013887</name>
</gene>
<feature type="region of interest" description="Disordered" evidence="8">
    <location>
        <begin position="1153"/>
        <end position="1172"/>
    </location>
</feature>
<evidence type="ECO:0000256" key="4">
    <source>
        <dbReference type="ARBA" id="ARBA00022840"/>
    </source>
</evidence>
<name>A0ABR1TGQ7_9PEZI</name>
<dbReference type="InterPro" id="IPR027640">
    <property type="entry name" value="Kinesin-like_fam"/>
</dbReference>
<keyword evidence="5 6" id="KW-0505">Motor protein</keyword>
<proteinExistence type="inferred from homology"/>
<dbReference type="InterPro" id="IPR036961">
    <property type="entry name" value="Kinesin_motor_dom_sf"/>
</dbReference>
<keyword evidence="11" id="KW-1185">Reference proteome</keyword>
<evidence type="ECO:0000256" key="8">
    <source>
        <dbReference type="SAM" id="MobiDB-lite"/>
    </source>
</evidence>
<keyword evidence="7" id="KW-0175">Coiled coil</keyword>
<feature type="compositionally biased region" description="Polar residues" evidence="8">
    <location>
        <begin position="41"/>
        <end position="56"/>
    </location>
</feature>
<feature type="coiled-coil region" evidence="7">
    <location>
        <begin position="775"/>
        <end position="805"/>
    </location>
</feature>
<feature type="region of interest" description="Disordered" evidence="8">
    <location>
        <begin position="228"/>
        <end position="256"/>
    </location>
</feature>
<comment type="caution">
    <text evidence="10">The sequence shown here is derived from an EMBL/GenBank/DDBJ whole genome shotgun (WGS) entry which is preliminary data.</text>
</comment>
<dbReference type="Pfam" id="PF00225">
    <property type="entry name" value="Kinesin"/>
    <property type="match status" value="1"/>
</dbReference>
<evidence type="ECO:0000256" key="5">
    <source>
        <dbReference type="ARBA" id="ARBA00023175"/>
    </source>
</evidence>
<feature type="coiled-coil region" evidence="7">
    <location>
        <begin position="582"/>
        <end position="749"/>
    </location>
</feature>
<dbReference type="PROSITE" id="PS50067">
    <property type="entry name" value="KINESIN_MOTOR_2"/>
    <property type="match status" value="1"/>
</dbReference>
<feature type="domain" description="Kinesin motor" evidence="9">
    <location>
        <begin position="819"/>
        <end position="1147"/>
    </location>
</feature>